<evidence type="ECO:0000259" key="2">
    <source>
        <dbReference type="Pfam" id="PF12816"/>
    </source>
</evidence>
<organism evidence="3 4">
    <name type="scientific">Schistosoma margrebowiei</name>
    <dbReference type="NCBI Taxonomy" id="48269"/>
    <lineage>
        <taxon>Eukaryota</taxon>
        <taxon>Metazoa</taxon>
        <taxon>Spiralia</taxon>
        <taxon>Lophotrochozoa</taxon>
        <taxon>Platyhelminthes</taxon>
        <taxon>Trematoda</taxon>
        <taxon>Digenea</taxon>
        <taxon>Strigeidida</taxon>
        <taxon>Schistosomatoidea</taxon>
        <taxon>Schistosomatidae</taxon>
        <taxon>Schistosoma</taxon>
    </lineage>
</organism>
<name>A0AA85A897_9TREM</name>
<dbReference type="InterPro" id="IPR025941">
    <property type="entry name" value="Vps8_central_dom"/>
</dbReference>
<proteinExistence type="inferred from homology"/>
<accession>A0AA85A897</accession>
<dbReference type="InterPro" id="IPR015943">
    <property type="entry name" value="WD40/YVTN_repeat-like_dom_sf"/>
</dbReference>
<dbReference type="PANTHER" id="PTHR12616:SF8">
    <property type="entry name" value="VACUOLAR PROTEIN SORTING-ASSOCIATED PROTEIN 8 HOMOLOG"/>
    <property type="match status" value="1"/>
</dbReference>
<dbReference type="GO" id="GO:0005770">
    <property type="term" value="C:late endosome"/>
    <property type="evidence" value="ECO:0007669"/>
    <property type="project" value="TreeGrafter"/>
</dbReference>
<dbReference type="Pfam" id="PF12816">
    <property type="entry name" value="TPR_Vps8"/>
    <property type="match status" value="1"/>
</dbReference>
<evidence type="ECO:0000256" key="1">
    <source>
        <dbReference type="ARBA" id="ARBA00009422"/>
    </source>
</evidence>
<sequence>MDYYQISPNISSPAFSSPTGSFISEEDRIDSDIEADILQANIDENTTVRTCSPASLQSSKHLGTSQVFIRKAMLSSVSCQLKNASVKSHVGDPSCVSFRKYVAIGTNKGVIFIFNLHQVLRLCFGNISPPNTPEAKAGEAQGPITVLSQNPNGTLLMTAYSSGRIAVWQIPASVLSEKSGQDTIMGRQYAPDDESDIPETSQRNDGGLSSIQLNCNYAPQETSLTPKKRGSVSFSNNGGYGRLLCIVDDAHGVGHSIGLCCFTTVSSLAACVDTGGSVFQLKFTQGLVGMKGESMCFFSGSHGEICAMEALGLNASKTNGHFDSKQLDDQLKEAKQSILNSSALLALASFTKLIIVQLRPRVQVSHWQVLKGPPAFLPFLNWYWSADSPDNAFIAFGRGSVVYIMQVSKISQSDNTSVASLRLTDSPFPDSSTLLRSNTSKNSGNRLGFKLLYSFSFEQNFLNLKWISFNQLIVVNECEQLHLLNSISGEMLETIDISNIHLRLNSDLFKYPKISEALAVAGERACMHSITAYGSQLLILGETGLYLIALRTWNESVIFLLRRKQLQLGLNYMEAALKSTSLNQTNVSYFSNETVDNDYSESSLYNQILTILHDEVLHVLSSQNDENDNWISASSVIESIFRIACMIKKPEFIWLELYPAVRNLPQLASALFNATFSILKSLPPFEQLRTNCSQSLHEINSKQAFIQLPPDMSKELIDWCLHQDDTLEANIDDMNSTCSYNLIDRKVRTEICLLRLHPSCLDLNYAVKLCWTNSLFDAYLHLYTDILMDFETPFNNLIQYLTSSLNDSNEETEKYDRNRVEKCGHCLLVLLRSAFAGESFCHQRLPSPLHQDIPLKVFNLMLSESFLNAKCPLKFLKNVKYPVLHLLLKYNTIDFLNLLTLSASDEFFAKGQLGQSRCQQLYYCLILTSLSPSSSSPIFNKDSQSDSVYQTKELEKSNCQLLAYDVSIPCRVFIFIINQFSMVHSKEVEIDHNLIYQLFKCVCDSSDRLCRSLLSEFELAVIESIESGLLKHLEQCATLSSEKGLYKVCEYIHQTCGNKLLVLKYQILLLKRIILAKVSNNSTYTSIHSDHNAVKLASCIFQCLEHNINRIDKEFLVDDENYDKLKSICFEQAEVLADWDEERTLKVLYGLTNASISEMLELVNSYVKEKTSNQRTTYLILRAFFKCRKVIYNHHHQTTSSEECTPDDSDDETNSTTKNWKQFLQNYDTKITELFIYLLVNFELPSSGELLTFLESYNDYAIEHVLKVLSVEKYPREVAYLYEKSGDLSKATELYEQIFSETWQKLIKEECELRKTSADFSSVSLHNSGDQSATIINSVLQKLCDNVHQANQRLVSFCQRRCAQTSDQSEIEGIWFSVIDLLMKCEFVQNHPVLNAQLSSIFYNSFSLVMTYLPPTVIVSHILDINGTEITVNSKINLLVKKFISACQFEANQMVLNKQLAGKELTFKQLRTFKEYNCGFSNRSLICSICGLDLRINNLLTRRDWEAKRMMSNDDKALSAKRVIVFHCHHAFHERCLREFQCKTDTPASVVHFWSCSICRPIILHSRLQKMRRTFCFRLILTHSYTKFYLPFEKLIPEHGI</sequence>
<evidence type="ECO:0000313" key="3">
    <source>
        <dbReference type="Proteomes" id="UP000050790"/>
    </source>
</evidence>
<dbReference type="GO" id="GO:0006623">
    <property type="term" value="P:protein targeting to vacuole"/>
    <property type="evidence" value="ECO:0007669"/>
    <property type="project" value="InterPro"/>
</dbReference>
<feature type="domain" description="Vacuolar protein sorting-associated protein 8 central" evidence="2">
    <location>
        <begin position="745"/>
        <end position="900"/>
    </location>
</feature>
<dbReference type="InterPro" id="IPR036322">
    <property type="entry name" value="WD40_repeat_dom_sf"/>
</dbReference>
<dbReference type="InterPro" id="IPR045111">
    <property type="entry name" value="Vps41/Vps8"/>
</dbReference>
<evidence type="ECO:0000313" key="4">
    <source>
        <dbReference type="WBParaSite" id="SMRG1_6940.1"/>
    </source>
</evidence>
<dbReference type="WBParaSite" id="SMRG1_6940.1">
    <property type="protein sequence ID" value="SMRG1_6940.1"/>
    <property type="gene ID" value="SMRG1_6940"/>
</dbReference>
<comment type="similarity">
    <text evidence="1">Belongs to the VPS8 family.</text>
</comment>
<dbReference type="SUPFAM" id="SSF50978">
    <property type="entry name" value="WD40 repeat-like"/>
    <property type="match status" value="1"/>
</dbReference>
<dbReference type="Proteomes" id="UP000050790">
    <property type="component" value="Unassembled WGS sequence"/>
</dbReference>
<dbReference type="Gene3D" id="2.130.10.10">
    <property type="entry name" value="YVTN repeat-like/Quinoprotein amine dehydrogenase"/>
    <property type="match status" value="1"/>
</dbReference>
<dbReference type="GO" id="GO:0030897">
    <property type="term" value="C:HOPS complex"/>
    <property type="evidence" value="ECO:0007669"/>
    <property type="project" value="TreeGrafter"/>
</dbReference>
<dbReference type="Pfam" id="PF23410">
    <property type="entry name" value="Beta-prop_VPS8"/>
    <property type="match status" value="1"/>
</dbReference>
<dbReference type="GO" id="GO:0034058">
    <property type="term" value="P:endosomal vesicle fusion"/>
    <property type="evidence" value="ECO:0007669"/>
    <property type="project" value="TreeGrafter"/>
</dbReference>
<protein>
    <recommendedName>
        <fullName evidence="2">Vacuolar protein sorting-associated protein 8 central domain-containing protein</fullName>
    </recommendedName>
</protein>
<dbReference type="PANTHER" id="PTHR12616">
    <property type="entry name" value="VACUOLAR PROTEIN SORTING VPS41"/>
    <property type="match status" value="1"/>
</dbReference>
<reference evidence="4" key="1">
    <citation type="submission" date="2023-11" db="UniProtKB">
        <authorList>
            <consortium name="WormBaseParasite"/>
        </authorList>
    </citation>
    <scope>IDENTIFICATION</scope>
</reference>